<organism evidence="6 7">
    <name type="scientific">Psychroflexus salis</name>
    <dbReference type="NCBI Taxonomy" id="1526574"/>
    <lineage>
        <taxon>Bacteria</taxon>
        <taxon>Pseudomonadati</taxon>
        <taxon>Bacteroidota</taxon>
        <taxon>Flavobacteriia</taxon>
        <taxon>Flavobacteriales</taxon>
        <taxon>Flavobacteriaceae</taxon>
        <taxon>Psychroflexus</taxon>
    </lineage>
</organism>
<protein>
    <submittedName>
        <fullName evidence="6">Flavin oxidoreductase</fullName>
    </submittedName>
</protein>
<dbReference type="Proteomes" id="UP000599688">
    <property type="component" value="Unassembled WGS sequence"/>
</dbReference>
<gene>
    <name evidence="6" type="ORF">GCM10010831_21720</name>
</gene>
<dbReference type="PANTHER" id="PTHR33798:SF5">
    <property type="entry name" value="FLAVIN REDUCTASE LIKE DOMAIN-CONTAINING PROTEIN"/>
    <property type="match status" value="1"/>
</dbReference>
<evidence type="ECO:0000313" key="7">
    <source>
        <dbReference type="Proteomes" id="UP000599688"/>
    </source>
</evidence>
<sequence>MKHLDKSQIANLPRFERMNLINSCGGIKSANLLGSCNAAGKTNLAVFNSVIHLGSNPPQLTFTLRPVTVERHTYTNLKNTRFFTINHIHQHIIEKAHQTSASYDAAISEFDEVKLTEEYISNFKAPYVKESRIKMGCSFENEYPIKESGCIVIVANIEHIYFDEHIQSKDGFLDLTKAESVGIIGLDAYVKTEMLDRFSYARPEEELKSIL</sequence>
<dbReference type="InterPro" id="IPR012349">
    <property type="entry name" value="Split_barrel_FMN-bd"/>
</dbReference>
<comment type="similarity">
    <text evidence="4">Belongs to the flavoredoxin family.</text>
</comment>
<dbReference type="InterPro" id="IPR002563">
    <property type="entry name" value="Flavin_Rdtase-like_dom"/>
</dbReference>
<evidence type="ECO:0000313" key="6">
    <source>
        <dbReference type="EMBL" id="GGE20264.1"/>
    </source>
</evidence>
<dbReference type="EMBL" id="BMGL01000013">
    <property type="protein sequence ID" value="GGE20264.1"/>
    <property type="molecule type" value="Genomic_DNA"/>
</dbReference>
<dbReference type="PANTHER" id="PTHR33798">
    <property type="entry name" value="FLAVOPROTEIN OXYGENASE"/>
    <property type="match status" value="1"/>
</dbReference>
<comment type="cofactor">
    <cofactor evidence="1">
        <name>FMN</name>
        <dbReference type="ChEBI" id="CHEBI:58210"/>
    </cofactor>
</comment>
<dbReference type="RefSeq" id="WP_188406888.1">
    <property type="nucleotide sequence ID" value="NZ_BMGL01000013.1"/>
</dbReference>
<evidence type="ECO:0000256" key="3">
    <source>
        <dbReference type="ARBA" id="ARBA00022643"/>
    </source>
</evidence>
<evidence type="ECO:0000259" key="5">
    <source>
        <dbReference type="Pfam" id="PF01613"/>
    </source>
</evidence>
<dbReference type="Pfam" id="PF01613">
    <property type="entry name" value="Flavin_Reduct"/>
    <property type="match status" value="1"/>
</dbReference>
<evidence type="ECO:0000256" key="1">
    <source>
        <dbReference type="ARBA" id="ARBA00001917"/>
    </source>
</evidence>
<comment type="caution">
    <text evidence="6">The sequence shown here is derived from an EMBL/GenBank/DDBJ whole genome shotgun (WGS) entry which is preliminary data.</text>
</comment>
<keyword evidence="7" id="KW-1185">Reference proteome</keyword>
<feature type="domain" description="Flavin reductase like" evidence="5">
    <location>
        <begin position="32"/>
        <end position="167"/>
    </location>
</feature>
<reference evidence="6 7" key="1">
    <citation type="journal article" date="2014" name="Int. J. Syst. Evol. Microbiol.">
        <title>Complete genome sequence of Corynebacterium casei LMG S-19264T (=DSM 44701T), isolated from a smear-ripened cheese.</title>
        <authorList>
            <consortium name="US DOE Joint Genome Institute (JGI-PGF)"/>
            <person name="Walter F."/>
            <person name="Albersmeier A."/>
            <person name="Kalinowski J."/>
            <person name="Ruckert C."/>
        </authorList>
    </citation>
    <scope>NUCLEOTIDE SEQUENCE [LARGE SCALE GENOMIC DNA]</scope>
    <source>
        <strain evidence="6 7">CGMCC 1.12925</strain>
    </source>
</reference>
<dbReference type="SUPFAM" id="SSF50475">
    <property type="entry name" value="FMN-binding split barrel"/>
    <property type="match status" value="1"/>
</dbReference>
<evidence type="ECO:0000256" key="4">
    <source>
        <dbReference type="ARBA" id="ARBA00038054"/>
    </source>
</evidence>
<dbReference type="AlphaFoldDB" id="A0A917A1J1"/>
<dbReference type="Gene3D" id="2.30.110.10">
    <property type="entry name" value="Electron Transport, Fmn-binding Protein, Chain A"/>
    <property type="match status" value="1"/>
</dbReference>
<keyword evidence="3" id="KW-0288">FMN</keyword>
<evidence type="ECO:0000256" key="2">
    <source>
        <dbReference type="ARBA" id="ARBA00022630"/>
    </source>
</evidence>
<dbReference type="GO" id="GO:0010181">
    <property type="term" value="F:FMN binding"/>
    <property type="evidence" value="ECO:0007669"/>
    <property type="project" value="InterPro"/>
</dbReference>
<dbReference type="GO" id="GO:0016646">
    <property type="term" value="F:oxidoreductase activity, acting on the CH-NH group of donors, NAD or NADP as acceptor"/>
    <property type="evidence" value="ECO:0007669"/>
    <property type="project" value="UniProtKB-ARBA"/>
</dbReference>
<proteinExistence type="inferred from homology"/>
<name>A0A917A1J1_9FLAO</name>
<accession>A0A917A1J1</accession>
<keyword evidence="2" id="KW-0285">Flavoprotein</keyword>